<name>A0A6I8UGL2_DROPS</name>
<dbReference type="RefSeq" id="XP_001355163.3">
    <property type="nucleotide sequence ID" value="XM_001355127.4"/>
</dbReference>
<gene>
    <name evidence="2" type="primary">Glos</name>
</gene>
<reference evidence="2" key="1">
    <citation type="submission" date="2025-08" db="UniProtKB">
        <authorList>
            <consortium name="RefSeq"/>
        </authorList>
    </citation>
    <scope>IDENTIFICATION</scope>
    <source>
        <strain evidence="2">MV-25-SWS-2005</strain>
        <tissue evidence="2">Whole body</tissue>
    </source>
</reference>
<keyword evidence="1" id="KW-1185">Reference proteome</keyword>
<accession>A0A6I8UGL2</accession>
<dbReference type="FunCoup" id="A0A6I8UGL2">
    <property type="interactions" value="3"/>
</dbReference>
<dbReference type="InParanoid" id="A0A6I8UGL2"/>
<dbReference type="AlphaFoldDB" id="A0A6I8UGL2"/>
<organism evidence="1 2">
    <name type="scientific">Drosophila pseudoobscura pseudoobscura</name>
    <name type="common">Fruit fly</name>
    <dbReference type="NCBI Taxonomy" id="46245"/>
    <lineage>
        <taxon>Eukaryota</taxon>
        <taxon>Metazoa</taxon>
        <taxon>Ecdysozoa</taxon>
        <taxon>Arthropoda</taxon>
        <taxon>Hexapoda</taxon>
        <taxon>Insecta</taxon>
        <taxon>Pterygota</taxon>
        <taxon>Neoptera</taxon>
        <taxon>Endopterygota</taxon>
        <taxon>Diptera</taxon>
        <taxon>Brachycera</taxon>
        <taxon>Muscomorpha</taxon>
        <taxon>Ephydroidea</taxon>
        <taxon>Drosophilidae</taxon>
        <taxon>Drosophila</taxon>
        <taxon>Sophophora</taxon>
    </lineage>
</organism>
<sequence length="914" mass="104999">MYPLDNCEVFAQMGDTLKRFDNESKKLNTFLYLSGDDEHIAEICNLVCKVLMEHDLVVQRPHDKMKNEVVTEPAGADAMNYLRGVLAVLILNTSDCLKQKSYNPDCVHLVGQVPPMSTVVAISIALKCGLQQPLKEFLAYGQSCVARQYYDYLNENVSKLVSHQFDALSLLTGFLTSARQAIAHYNQTSANELVDQTARLLQRQLLDSFDRLRVLSPSLRKRYLALSMNQLLDVLLAALQQPTEKPQYWTIYNFMICDETDYIKQENTESLMDRYSLILMDALQRVLQLVTVDTFMTWLEIPSSQLLYSYQEVICCQSAAVLNLIGNKPELAQHLICGQLKTFAGAAKSFKERLTELSLRELLRFLDGDNGDITEAQTLAGLEELFQRPICFVSGECVDTMSKHVQFLGFEHITLIFNHMAEYLAEEAEDTSLSLEEKKQQRRQYNPVLRQVVLLIFIRSDVDVKQKILELRDELGLTTAFTFSNRASNSRRVLFFNRLDGQPERAHLLEFLYICYEDAQMSWHTLADLGMTHSRFMDIFWNLACQLTPHAIHYMKSTADSLFKDEYVLTRPNSFDFLVSLYAYPLILNGMKTGLHTPSSRSFRERVNNNLCNYNLNLQPGARPYSVEQLKAAQSAYLEALATGLAKFTELNNTHLIERILHALLNVESADKYIQTNGKEQIDQMIEDNASEDCLKEAKTYVEMHVHLIQWRKNNWPVMSQLMKTIDALRWTIPTFDQIRVDVLNLAVKYYTNNSPTILSGDSELIQKMQALVDTSPQSERWKMTNILSTDRDFEDKCMRLIMQSSAIEATNLFFKSIENKTDVTLMAEISKQIDLCDAPQAKAAYRFFFRNYMYGFMRYMEKATLPKCDRLADHVRGIVALAPRKCRFDHEAITARMILNMLVAKNLQGLDRM</sequence>
<evidence type="ECO:0000313" key="2">
    <source>
        <dbReference type="RefSeq" id="XP_001355163.3"/>
    </source>
</evidence>
<evidence type="ECO:0000313" key="1">
    <source>
        <dbReference type="Proteomes" id="UP000001819"/>
    </source>
</evidence>
<dbReference type="KEGG" id="dpo:4815270"/>
<dbReference type="Proteomes" id="UP000001819">
    <property type="component" value="Chromosome X"/>
</dbReference>
<proteinExistence type="predicted"/>
<protein>
    <submittedName>
        <fullName evidence="2">Uncharacterized protein Glos</fullName>
    </submittedName>
</protein>